<proteinExistence type="predicted"/>
<dbReference type="STRING" id="1408157.A0A1J7IJG6"/>
<accession>A0A1J7IJG6</accession>
<dbReference type="OrthoDB" id="4158087at2759"/>
<organism evidence="1 2">
    <name type="scientific">Coniochaeta ligniaria NRRL 30616</name>
    <dbReference type="NCBI Taxonomy" id="1408157"/>
    <lineage>
        <taxon>Eukaryota</taxon>
        <taxon>Fungi</taxon>
        <taxon>Dikarya</taxon>
        <taxon>Ascomycota</taxon>
        <taxon>Pezizomycotina</taxon>
        <taxon>Sordariomycetes</taxon>
        <taxon>Sordariomycetidae</taxon>
        <taxon>Coniochaetales</taxon>
        <taxon>Coniochaetaceae</taxon>
        <taxon>Coniochaeta</taxon>
    </lineage>
</organism>
<dbReference type="Proteomes" id="UP000182658">
    <property type="component" value="Unassembled WGS sequence"/>
</dbReference>
<gene>
    <name evidence="1" type="ORF">CONLIGDRAFT_716076</name>
</gene>
<sequence>MTKEKTFYFVNGLDADRASKKLMRRHVMKGKNAGKTFHRPSRVALQKARRPSAVDCYHQEARYEYWMPLSAQTGMRSVGNALLSFSLPVEVTPQSLMVINQFFGHVIDRIYPVHPRISPQDMKLMWMRVLSLDADAYTCNMYLMQASNALFLGNGEASPTALHHISQTLAAVNKRLQSNKALSDSTVAIIISLVHQEQMRNREADAKIHFKGLARIVELRGGLGQMLAEGDPLLPTKVCKTDVMFALQYGGPTYFFQDRMPDVRNKLLTKGINFDVNSAATTCSPHSSLGPDLEAALRGAMAVSVLFNNDLHDWAVDGLSFVDIVISLLYRLLRFSSLNEPAPEPAVHATYHIGLIIFVMMMVANSARSQLMKCGLILRRLRAVLNGGLDKCDNELVFWVTFMGGTWIADDVDGDWFASSLRTQAQELGLDSWQAVRRSLCKFPWIHGLHDEPGREFWDQITQGYQTSGL</sequence>
<dbReference type="PANTHER" id="PTHR37540:SF9">
    <property type="entry name" value="ZN(2)-C6 FUNGAL-TYPE DOMAIN-CONTAINING PROTEIN"/>
    <property type="match status" value="1"/>
</dbReference>
<dbReference type="AlphaFoldDB" id="A0A1J7IJG6"/>
<evidence type="ECO:0008006" key="3">
    <source>
        <dbReference type="Google" id="ProtNLM"/>
    </source>
</evidence>
<name>A0A1J7IJG6_9PEZI</name>
<dbReference type="InParanoid" id="A0A1J7IJG6"/>
<protein>
    <recommendedName>
        <fullName evidence="3">Transcription factor domain-containing protein</fullName>
    </recommendedName>
</protein>
<dbReference type="PANTHER" id="PTHR37540">
    <property type="entry name" value="TRANSCRIPTION FACTOR (ACR-2), PUTATIVE-RELATED-RELATED"/>
    <property type="match status" value="1"/>
</dbReference>
<evidence type="ECO:0000313" key="2">
    <source>
        <dbReference type="Proteomes" id="UP000182658"/>
    </source>
</evidence>
<dbReference type="EMBL" id="KV875099">
    <property type="protein sequence ID" value="OIW27630.1"/>
    <property type="molecule type" value="Genomic_DNA"/>
</dbReference>
<reference evidence="1 2" key="1">
    <citation type="submission" date="2016-10" db="EMBL/GenBank/DDBJ databases">
        <title>Draft genome sequence of Coniochaeta ligniaria NRRL30616, a lignocellulolytic fungus for bioabatement of inhibitors in plant biomass hydrolysates.</title>
        <authorList>
            <consortium name="DOE Joint Genome Institute"/>
            <person name="Jimenez D.J."/>
            <person name="Hector R.E."/>
            <person name="Riley R."/>
            <person name="Sun H."/>
            <person name="Grigoriev I.V."/>
            <person name="Van Elsas J.D."/>
            <person name="Nichols N.N."/>
        </authorList>
    </citation>
    <scope>NUCLEOTIDE SEQUENCE [LARGE SCALE GENOMIC DNA]</scope>
    <source>
        <strain evidence="1 2">NRRL 30616</strain>
    </source>
</reference>
<keyword evidence="2" id="KW-1185">Reference proteome</keyword>
<evidence type="ECO:0000313" key="1">
    <source>
        <dbReference type="EMBL" id="OIW27630.1"/>
    </source>
</evidence>